<evidence type="ECO:0000256" key="1">
    <source>
        <dbReference type="SAM" id="MobiDB-lite"/>
    </source>
</evidence>
<dbReference type="AlphaFoldDB" id="A0A0J6YG23"/>
<sequence length="149" mass="16654">MKLAHISGNELWPHANRARLAVSSKRGHPSFRFIIVIASSPAPRACVFAVAAMATERSNYRTNWFYAGKHPWRCDTSAYFEAHVRLTSLAHYSVQLDAAVAATITRVFCWLRNFEATGQTLSFTQGAGSQPEGGRSDRRSGFYSIDREQ</sequence>
<reference evidence="3" key="1">
    <citation type="journal article" date="2010" name="Genome Res.">
        <title>Population genomic sequencing of Coccidioides fungi reveals recent hybridization and transposon control.</title>
        <authorList>
            <person name="Neafsey D.E."/>
            <person name="Barker B.M."/>
            <person name="Sharpton T.J."/>
            <person name="Stajich J.E."/>
            <person name="Park D.J."/>
            <person name="Whiston E."/>
            <person name="Hung C.-Y."/>
            <person name="McMahan C."/>
            <person name="White J."/>
            <person name="Sykes S."/>
            <person name="Heiman D."/>
            <person name="Young S."/>
            <person name="Zeng Q."/>
            <person name="Abouelleil A."/>
            <person name="Aftuck L."/>
            <person name="Bessette D."/>
            <person name="Brown A."/>
            <person name="FitzGerald M."/>
            <person name="Lui A."/>
            <person name="Macdonald J.P."/>
            <person name="Priest M."/>
            <person name="Orbach M.J."/>
            <person name="Galgiani J.N."/>
            <person name="Kirkland T.N."/>
            <person name="Cole G.T."/>
            <person name="Birren B.W."/>
            <person name="Henn M.R."/>
            <person name="Taylor J.W."/>
            <person name="Rounsley S.D."/>
        </authorList>
    </citation>
    <scope>NUCLEOTIDE SEQUENCE [LARGE SCALE GENOMIC DNA]</scope>
    <source>
        <strain evidence="3">RMSCC 2394</strain>
    </source>
</reference>
<evidence type="ECO:0000313" key="2">
    <source>
        <dbReference type="EMBL" id="KMP07591.1"/>
    </source>
</evidence>
<organism evidence="2 3">
    <name type="scientific">Coccidioides immitis RMSCC 2394</name>
    <dbReference type="NCBI Taxonomy" id="404692"/>
    <lineage>
        <taxon>Eukaryota</taxon>
        <taxon>Fungi</taxon>
        <taxon>Dikarya</taxon>
        <taxon>Ascomycota</taxon>
        <taxon>Pezizomycotina</taxon>
        <taxon>Eurotiomycetes</taxon>
        <taxon>Eurotiomycetidae</taxon>
        <taxon>Onygenales</taxon>
        <taxon>Onygenaceae</taxon>
        <taxon>Coccidioides</taxon>
    </lineage>
</organism>
<name>A0A0J6YG23_COCIT</name>
<protein>
    <submittedName>
        <fullName evidence="2">Uncharacterized protein</fullName>
    </submittedName>
</protein>
<feature type="compositionally biased region" description="Basic and acidic residues" evidence="1">
    <location>
        <begin position="134"/>
        <end position="149"/>
    </location>
</feature>
<proteinExistence type="predicted"/>
<dbReference type="Proteomes" id="UP000054565">
    <property type="component" value="Unassembled WGS sequence"/>
</dbReference>
<feature type="region of interest" description="Disordered" evidence="1">
    <location>
        <begin position="123"/>
        <end position="149"/>
    </location>
</feature>
<evidence type="ECO:0000313" key="3">
    <source>
        <dbReference type="Proteomes" id="UP000054565"/>
    </source>
</evidence>
<gene>
    <name evidence="2" type="ORF">CIRG_07272</name>
</gene>
<dbReference type="EMBL" id="DS028097">
    <property type="protein sequence ID" value="KMP07591.1"/>
    <property type="molecule type" value="Genomic_DNA"/>
</dbReference>
<accession>A0A0J6YG23</accession>